<feature type="region of interest" description="Disordered" evidence="1">
    <location>
        <begin position="1"/>
        <end position="37"/>
    </location>
</feature>
<comment type="caution">
    <text evidence="2">The sequence shown here is derived from an EMBL/GenBank/DDBJ whole genome shotgun (WGS) entry which is preliminary data.</text>
</comment>
<name>A0ABR3GPJ3_9PEZI</name>
<reference evidence="2 3" key="1">
    <citation type="submission" date="2024-02" db="EMBL/GenBank/DDBJ databases">
        <title>Discinaceae phylogenomics.</title>
        <authorList>
            <person name="Dirks A.C."/>
            <person name="James T.Y."/>
        </authorList>
    </citation>
    <scope>NUCLEOTIDE SEQUENCE [LARGE SCALE GENOMIC DNA]</scope>
    <source>
        <strain evidence="2 3">ACD0624</strain>
    </source>
</reference>
<feature type="compositionally biased region" description="Basic and acidic residues" evidence="1">
    <location>
        <begin position="381"/>
        <end position="400"/>
    </location>
</feature>
<evidence type="ECO:0000313" key="3">
    <source>
        <dbReference type="Proteomes" id="UP001447188"/>
    </source>
</evidence>
<feature type="region of interest" description="Disordered" evidence="1">
    <location>
        <begin position="266"/>
        <end position="494"/>
    </location>
</feature>
<protein>
    <submittedName>
        <fullName evidence="2">Uncharacterized protein</fullName>
    </submittedName>
</protein>
<evidence type="ECO:0000313" key="2">
    <source>
        <dbReference type="EMBL" id="KAL0637850.1"/>
    </source>
</evidence>
<evidence type="ECO:0000256" key="1">
    <source>
        <dbReference type="SAM" id="MobiDB-lite"/>
    </source>
</evidence>
<dbReference type="EMBL" id="JBBBZM010000029">
    <property type="protein sequence ID" value="KAL0637850.1"/>
    <property type="molecule type" value="Genomic_DNA"/>
</dbReference>
<feature type="compositionally biased region" description="Basic and acidic residues" evidence="1">
    <location>
        <begin position="28"/>
        <end position="37"/>
    </location>
</feature>
<feature type="compositionally biased region" description="Polar residues" evidence="1">
    <location>
        <begin position="307"/>
        <end position="323"/>
    </location>
</feature>
<organism evidence="2 3">
    <name type="scientific">Discina gigas</name>
    <dbReference type="NCBI Taxonomy" id="1032678"/>
    <lineage>
        <taxon>Eukaryota</taxon>
        <taxon>Fungi</taxon>
        <taxon>Dikarya</taxon>
        <taxon>Ascomycota</taxon>
        <taxon>Pezizomycotina</taxon>
        <taxon>Pezizomycetes</taxon>
        <taxon>Pezizales</taxon>
        <taxon>Discinaceae</taxon>
        <taxon>Discina</taxon>
    </lineage>
</organism>
<feature type="compositionally biased region" description="Polar residues" evidence="1">
    <location>
        <begin position="401"/>
        <end position="428"/>
    </location>
</feature>
<keyword evidence="3" id="KW-1185">Reference proteome</keyword>
<dbReference type="Proteomes" id="UP001447188">
    <property type="component" value="Unassembled WGS sequence"/>
</dbReference>
<sequence length="494" mass="54169">MSDEDQISFSSPPESENADTGFEGNVEQDYKKARDKSLPISERGDAFTRICEAAPYSGDRDTNIRKAALEHVIQLSPELGTEKSANFLTGFLFDPSSEIRTIILTNVSAFIEKTDDKNFEIIIYNVVEELGANRPSNEESEALENIAKNLMRSYSTQFFSALVAPSSVSKGSLRWLATNYPKFRSEILSDEAGAKADRALVAALKSASTQLTDTIDEAMLIMDAMNTAVRSVKSVLGIYSDLLRVPGESGVVIVSTALTSNMMNQRASGFQRDQPRTPDATDLSPKRPASARSRDSGPQISPKANLRRSSPEIQTPGTMSPASSRHHHTLEVGTGDDVAAVPYTPTPRVAPSAPAPAPAPTTQQSQRSSSAPPTPTPVKHTFSEPKEQATDDHKRARKESSSNTPSPTYGTQRHGNSPSQGESESYRGNGSRGRYMGKNYIPNYRGRGSHRVRDTHRPSHSWRGRQTQWSSRGERGEYQSNYRGTDYSPRTGYE</sequence>
<gene>
    <name evidence="2" type="ORF">Q9L58_003070</name>
</gene>
<proteinExistence type="predicted"/>
<accession>A0ABR3GPJ3</accession>